<sequence>MEKQIRLLNADEIEVRVQSLKKTINGAACILLLYKDARVDMRILDETFGVTGWRRTHELINGRLFCNIDIWDGEKNQWIRKQDVGVESHTEKEKGQASDSFKRAGFNIGIGRELYTAPLIWINLQQGEFDERDGKIILSPRVRFKVKSIGYSKSREINKLEIQDNHYRIRYSLGKSIGDQSKTIIKDSKNAINNNENARSKSNQNEYHCEKCGNIISEKVASYSAKRFGKMLCMNCQKDAKNDGMLSVTR</sequence>
<dbReference type="Proteomes" id="UP000237798">
    <property type="component" value="Unassembled WGS sequence"/>
</dbReference>
<dbReference type="AlphaFoldDB" id="A0A2T0BQS4"/>
<accession>A0A2T0BQS4</accession>
<evidence type="ECO:0000313" key="2">
    <source>
        <dbReference type="Proteomes" id="UP000237798"/>
    </source>
</evidence>
<protein>
    <recommendedName>
        <fullName evidence="3">Single-stranded DNA-binding protein DdrA</fullName>
    </recommendedName>
</protein>
<proteinExistence type="predicted"/>
<name>A0A2T0BQS4_9CLOT</name>
<dbReference type="EMBL" id="PVXP01000007">
    <property type="protein sequence ID" value="PRR86182.1"/>
    <property type="molecule type" value="Genomic_DNA"/>
</dbReference>
<keyword evidence="2" id="KW-1185">Reference proteome</keyword>
<evidence type="ECO:0000313" key="1">
    <source>
        <dbReference type="EMBL" id="PRR86182.1"/>
    </source>
</evidence>
<dbReference type="RefSeq" id="WP_106008327.1">
    <property type="nucleotide sequence ID" value="NZ_PVXP01000007.1"/>
</dbReference>
<dbReference type="OrthoDB" id="9805874at2"/>
<reference evidence="1 2" key="1">
    <citation type="submission" date="2018-03" db="EMBL/GenBank/DDBJ databases">
        <title>Genome sequence of Clostridium luticellarii DSM 29923.</title>
        <authorList>
            <person name="Poehlein A."/>
            <person name="Daniel R."/>
        </authorList>
    </citation>
    <scope>NUCLEOTIDE SEQUENCE [LARGE SCALE GENOMIC DNA]</scope>
    <source>
        <strain evidence="1 2">DSM 29923</strain>
    </source>
</reference>
<organism evidence="1 2">
    <name type="scientific">Clostridium luticellarii</name>
    <dbReference type="NCBI Taxonomy" id="1691940"/>
    <lineage>
        <taxon>Bacteria</taxon>
        <taxon>Bacillati</taxon>
        <taxon>Bacillota</taxon>
        <taxon>Clostridia</taxon>
        <taxon>Eubacteriales</taxon>
        <taxon>Clostridiaceae</taxon>
        <taxon>Clostridium</taxon>
    </lineage>
</organism>
<comment type="caution">
    <text evidence="1">The sequence shown here is derived from an EMBL/GenBank/DDBJ whole genome shotgun (WGS) entry which is preliminary data.</text>
</comment>
<gene>
    <name evidence="1" type="ORF">CLLU_08320</name>
</gene>
<evidence type="ECO:0008006" key="3">
    <source>
        <dbReference type="Google" id="ProtNLM"/>
    </source>
</evidence>